<protein>
    <submittedName>
        <fullName evidence="2">Uncharacterized protein</fullName>
    </submittedName>
</protein>
<evidence type="ECO:0000313" key="3">
    <source>
        <dbReference type="Proteomes" id="UP000030762"/>
    </source>
</evidence>
<dbReference type="OMA" id="HRIHCHI"/>
<name>T0S4V2_SAPDV</name>
<gene>
    <name evidence="2" type="ORF">SDRG_02766</name>
</gene>
<dbReference type="VEuPathDB" id="FungiDB:SDRG_02766"/>
<dbReference type="Proteomes" id="UP000030762">
    <property type="component" value="Unassembled WGS sequence"/>
</dbReference>
<dbReference type="EMBL" id="JH767137">
    <property type="protein sequence ID" value="EQC40113.1"/>
    <property type="molecule type" value="Genomic_DNA"/>
</dbReference>
<dbReference type="Pfam" id="PF10344">
    <property type="entry name" value="Hobbit"/>
    <property type="match status" value="2"/>
</dbReference>
<dbReference type="RefSeq" id="XP_008606587.1">
    <property type="nucleotide sequence ID" value="XM_008608365.1"/>
</dbReference>
<dbReference type="GeneID" id="19943493"/>
<evidence type="ECO:0000256" key="1">
    <source>
        <dbReference type="SAM" id="MobiDB-lite"/>
    </source>
</evidence>
<accession>T0S4V2</accession>
<keyword evidence="3" id="KW-1185">Reference proteome</keyword>
<feature type="compositionally biased region" description="Low complexity" evidence="1">
    <location>
        <begin position="1873"/>
        <end position="1882"/>
    </location>
</feature>
<feature type="compositionally biased region" description="Basic residues" evidence="1">
    <location>
        <begin position="2238"/>
        <end position="2253"/>
    </location>
</feature>
<feature type="region of interest" description="Disordered" evidence="1">
    <location>
        <begin position="1620"/>
        <end position="1640"/>
    </location>
</feature>
<reference evidence="2 3" key="1">
    <citation type="submission" date="2012-04" db="EMBL/GenBank/DDBJ databases">
        <title>The Genome Sequence of Saprolegnia declina VS20.</title>
        <authorList>
            <consortium name="The Broad Institute Genome Sequencing Platform"/>
            <person name="Russ C."/>
            <person name="Nusbaum C."/>
            <person name="Tyler B."/>
            <person name="van West P."/>
            <person name="Dieguez-Uribeondo J."/>
            <person name="de Bruijn I."/>
            <person name="Tripathy S."/>
            <person name="Jiang R."/>
            <person name="Young S.K."/>
            <person name="Zeng Q."/>
            <person name="Gargeya S."/>
            <person name="Fitzgerald M."/>
            <person name="Haas B."/>
            <person name="Abouelleil A."/>
            <person name="Alvarado L."/>
            <person name="Arachchi H.M."/>
            <person name="Berlin A."/>
            <person name="Chapman S.B."/>
            <person name="Goldberg J."/>
            <person name="Griggs A."/>
            <person name="Gujja S."/>
            <person name="Hansen M."/>
            <person name="Howarth C."/>
            <person name="Imamovic A."/>
            <person name="Larimer J."/>
            <person name="McCowen C."/>
            <person name="Montmayeur A."/>
            <person name="Murphy C."/>
            <person name="Neiman D."/>
            <person name="Pearson M."/>
            <person name="Priest M."/>
            <person name="Roberts A."/>
            <person name="Saif S."/>
            <person name="Shea T."/>
            <person name="Sisk P."/>
            <person name="Sykes S."/>
            <person name="Wortman J."/>
            <person name="Nusbaum C."/>
            <person name="Birren B."/>
        </authorList>
    </citation>
    <scope>NUCLEOTIDE SEQUENCE [LARGE SCALE GENOMIC DNA]</scope>
    <source>
        <strain evidence="2 3">VS20</strain>
    </source>
</reference>
<feature type="region of interest" description="Disordered" evidence="1">
    <location>
        <begin position="2210"/>
        <end position="2271"/>
    </location>
</feature>
<dbReference type="PANTHER" id="PTHR15678">
    <property type="entry name" value="ANTIGEN MLAA-22-RELATED"/>
    <property type="match status" value="1"/>
</dbReference>
<sequence length="2271" mass="252868">MGGLLYWTTLAVGAAIALRWGLEAGINLALRRSSRLWTSLKLDEETMLNVQVHPVRIRLWSLLWAFAKAPSQAMLVRLVVSAVSVQINRTSEKAPRQVLAHVLPPDASLAWIASLHDPTHALWAVVLPLVQRFGVVARFVHLLGISIANISLSLQENGQDIIQIQRASLDVQLRLNVTSHDLLFCATVARDQPMEVVVRGARMQMQEVQLKIAVPLSRDRHDLRVPLPHEVAISGRDLQVSITDTALLAAFSKPPTRVAASASPGISEDDWHRLLKYDWLALLPKVTTLAWSSVHLEVRHKVDNVLDVTVARLVAASNHHRQTTSESFMGRTWAIEVGPVSATLNALPLASIAPAAIWLDIHPRAGGTIDLKLSGEVKHLHTTLTDQLEPWVALAASLAPPTSLQASLPIYSPWTLDVQVKLVQTKLQTVPRTALALSDPSYGAPPLDVRLDDLHVSVFPTTMVGVRSLVELRLCRLSIWTTNEKHILSVDSTRLFLGPLDSILHGQTKPADVEMEAEWIQVTYSPAALQAVGGAFHLGLFVAQAPLRKVFARPKPMSPSLVPDMRPLGEVCSDDTRLYVHVNFRGAIKRIVAIFPTTCAGHTTMEHVSIDHMSIETEANSARYRLHFRHIKALTPPAVTPYLSVADFAIEETPVRDMSVVDLYGRRIVVHWDLALQLRLLVLVQDVTLASYNMLFQLFHTYTTFVAPRHSKFKLGVNTPMDDLTAYEAALVKLASLTSASGDKLHRLQIATIAVTMTPYDLELRMDSFGGADLPDLWSFANITVQWQNELLLSVKAISVRRTLDRRPDYVFGEFEAMLRQRQKIVAPTTERIGSEGLLIGLNGLEVRLVYRFFVPLSELVSTFQLHAAGLVTALQQELAVYWRPQSALAYTYFAKIAEPTPPVIWLDIHDVAVVGLDHPMEVWLAQMYPIWMDDLAEQEVRRQIVEEQWHSLKLTNADMLALETYQEMTKVRLEKNATLYIQRVKQRPSIVPRPRLRLHVQSIVGSITIASDDDPSSIRRLKELDEASDAVHRALREPPHETTCFRPSFDFLIAMVLDMSVDAVVVELRDHTPLLVHQVTVRGNVILAQPTSTKVMSKAHTVSIGPHLELQVETSTSPLKLFFDLDVVLRGTAVSYTPRMNAIFAEVFQDLQRALSLVVPSAAYWDAIRGFLHGKCHVRLDETTVKLFGANQEHVLLSLHAIDVVYSHQDVVLQVAKLRCRIEPIGFGNVVDVHRIHCHIRLDWGCDSVVHYVTPREFTYLDAHRQVQRFVLEPQPSAFTSSGLHVHMTVQVTTNDRNEMPSVLLYGTTVEWLLHFAMQYARAFGNPSFTRRPHVVPMISLRAILGHLQTCTVEAVEIAGLDMALYYSDQSPEGCRWSLRDIFLSLGATRGLVKTLAESLNDHVVSVLDIAFHDVVFGVAEVHWRVCTLATGSRGESFVDLGALHVEMEKTRNASIAPLADARRARIAARLHAAPSAAVLVPATSSRAQKSIMEFFDIKGDEHLLKHRPDTMAFEAEVSTVMQEAAPTSHEVLGHGCLLSVLLDAPRILVTLDTLETLFEIGSAWIQFLREHVPELFRVSIDAVRAYEATTSQAATPVAVPKKDEPSLLELLESKKRGVRVSSTSDTRSEDSTLTGSKGEDRSRTLFRIQLVDLQVFAQDTQHKGGVLFAIPSATISHAVDLDANTEHVDILMRGVLLYTSSLDVDVMHRQWLKRKAPDGYCDSSTALLRKVVHATESQHCAITVTHALPTLHQIHVTIPCVDATLDLESKQILLDLAVAFTHAVQEKMAKAKHDVLVQAMLQHLTPDSAYGTLSLPQLWHQQRDTQWQIQQLKWQQACRFGYSLATQDRFHEADRSTSATTDGARRRRLSAHSSAVSSDVVRNDDGGNRALDALQATLDRLLTAVAASYQAYRKSLQVRPTIELSFHLARATLLLRSPSVSLLQIVHTGLVLSLSQFEDQSGTLSCTIAGLSAANLLPQTPYPELLGRAATTSSDHLLDADTIVRIDAEMATPIGGITVLQHFEVNVQPLQVCLTYDLIVQLAAFFGGDRARRDDAEAEIRHQFLPPSVMRPFRKPRKSMAEAAKTEWADDQEREVAEMTDRATKNMTFKHIRLGTIQILLSYKSGKSVTQPQQHLEDMRGFDLKIHALVYTDKTCTLDDLFLRIRRDIILDILSQVGRNFNNIGLLLKEKLDLSRWAGLEFPMKSLSQSMASTTTSPDRTFQLELPTDASSGSPKKIKPRFSFLKPKKAKPAKEEAISMASPPTSPST</sequence>
<evidence type="ECO:0000313" key="2">
    <source>
        <dbReference type="EMBL" id="EQC40113.1"/>
    </source>
</evidence>
<dbReference type="STRING" id="1156394.T0S4V2"/>
<proteinExistence type="predicted"/>
<dbReference type="PANTHER" id="PTHR15678:SF6">
    <property type="entry name" value="BRIDGE-LIKE LIPID TRANSFER PROTEIN FAMILY MEMBER 2"/>
    <property type="match status" value="1"/>
</dbReference>
<organism evidence="2 3">
    <name type="scientific">Saprolegnia diclina (strain VS20)</name>
    <dbReference type="NCBI Taxonomy" id="1156394"/>
    <lineage>
        <taxon>Eukaryota</taxon>
        <taxon>Sar</taxon>
        <taxon>Stramenopiles</taxon>
        <taxon>Oomycota</taxon>
        <taxon>Saprolegniomycetes</taxon>
        <taxon>Saprolegniales</taxon>
        <taxon>Saprolegniaceae</taxon>
        <taxon>Saprolegnia</taxon>
    </lineage>
</organism>
<dbReference type="eggNOG" id="KOG1910">
    <property type="taxonomic scope" value="Eukaryota"/>
</dbReference>
<dbReference type="InterPro" id="IPR045167">
    <property type="entry name" value="Hobbit"/>
</dbReference>
<dbReference type="OrthoDB" id="1562405at2759"/>
<feature type="compositionally biased region" description="Polar residues" evidence="1">
    <location>
        <begin position="2210"/>
        <end position="2222"/>
    </location>
</feature>
<dbReference type="InParanoid" id="T0S4V2"/>
<feature type="region of interest" description="Disordered" evidence="1">
    <location>
        <begin position="1855"/>
        <end position="1884"/>
    </location>
</feature>